<gene>
    <name evidence="5" type="ORF">FisN_10Lh195</name>
</gene>
<feature type="chain" id="PRO_5013210125" description="O-fucosyltransferase family protein" evidence="4">
    <location>
        <begin position="25"/>
        <end position="556"/>
    </location>
</feature>
<dbReference type="InterPro" id="IPR019378">
    <property type="entry name" value="GDP-Fuc_O-FucTrfase"/>
</dbReference>
<proteinExistence type="predicted"/>
<dbReference type="OrthoDB" id="1861862at2759"/>
<keyword evidence="2" id="KW-0294">Fucose metabolism</keyword>
<evidence type="ECO:0000256" key="3">
    <source>
        <dbReference type="ARBA" id="ARBA00023277"/>
    </source>
</evidence>
<dbReference type="EMBL" id="BDSP01000114">
    <property type="protein sequence ID" value="GAX17330.1"/>
    <property type="molecule type" value="Genomic_DNA"/>
</dbReference>
<dbReference type="Proteomes" id="UP000198406">
    <property type="component" value="Unassembled WGS sequence"/>
</dbReference>
<dbReference type="Pfam" id="PF10250">
    <property type="entry name" value="O-FucT"/>
    <property type="match status" value="1"/>
</dbReference>
<evidence type="ECO:0000256" key="2">
    <source>
        <dbReference type="ARBA" id="ARBA00023253"/>
    </source>
</evidence>
<evidence type="ECO:0008006" key="7">
    <source>
        <dbReference type="Google" id="ProtNLM"/>
    </source>
</evidence>
<comment type="caution">
    <text evidence="5">The sequence shown here is derived from an EMBL/GenBank/DDBJ whole genome shotgun (WGS) entry which is preliminary data.</text>
</comment>
<dbReference type="PANTHER" id="PTHR31469">
    <property type="entry name" value="OS07G0633600 PROTEIN"/>
    <property type="match status" value="1"/>
</dbReference>
<organism evidence="5 6">
    <name type="scientific">Fistulifera solaris</name>
    <name type="common">Oleaginous diatom</name>
    <dbReference type="NCBI Taxonomy" id="1519565"/>
    <lineage>
        <taxon>Eukaryota</taxon>
        <taxon>Sar</taxon>
        <taxon>Stramenopiles</taxon>
        <taxon>Ochrophyta</taxon>
        <taxon>Bacillariophyta</taxon>
        <taxon>Bacillariophyceae</taxon>
        <taxon>Bacillariophycidae</taxon>
        <taxon>Naviculales</taxon>
        <taxon>Naviculaceae</taxon>
        <taxon>Fistulifera</taxon>
    </lineage>
</organism>
<name>A0A1Z5JTI3_FISSO</name>
<dbReference type="Gene3D" id="3.40.50.11350">
    <property type="match status" value="1"/>
</dbReference>
<dbReference type="CDD" id="cd11296">
    <property type="entry name" value="O-FucT_like"/>
    <property type="match status" value="1"/>
</dbReference>
<feature type="signal peptide" evidence="4">
    <location>
        <begin position="1"/>
        <end position="24"/>
    </location>
</feature>
<evidence type="ECO:0000256" key="4">
    <source>
        <dbReference type="SAM" id="SignalP"/>
    </source>
</evidence>
<protein>
    <recommendedName>
        <fullName evidence="7">O-fucosyltransferase family protein</fullName>
    </recommendedName>
</protein>
<dbReference type="FunFam" id="3.40.50.11350:FF:000014">
    <property type="entry name" value="Uncharacterized protein"/>
    <property type="match status" value="1"/>
</dbReference>
<evidence type="ECO:0000313" key="6">
    <source>
        <dbReference type="Proteomes" id="UP000198406"/>
    </source>
</evidence>
<sequence length="556" mass="64599">MPSSACNPTISFAFLLVFFAAVSLYVNQLHLQDIPTVKHAHLQSFLSEGNAQQDDDDAESATDYTASNFSLAGLSCERWGGPSDEASQEMVYWSDIPEDNRHISPFYRPNQFLTFEPDNGGWNNIRMAMETVLALAFAMGRTLVLPPEKEFYLLTAKHHQGQQQRKHFSFAHFFNMRAIHEEHAGLSIISMSEFLSEHVMKGQFVDRATGQATFPPGNRTEWDGAPPAEMDELFRWLRKVAHVAPWNPEKCLAAFPKERDNDANLRELELQMKNNPPHWEDYVDNPVPVDAPAVDRLAENWAERDGLCIYDTEMQHSPLVHFSGDQKLGARLLVHFYAFLFMEDWKQDLWGKRFIRDHVRYIDSIQCAAARVVQAIRQRVRLNWNSESGEFDSFHIRRGDFQYKKTRVEASQILQQAQKKIKDGATVYIATDERDKSYFNPLMEHYDVVFLDDFMAELRGINSNYFGMIDQLVASRGRIFFGCWFSTFSSYIMRLRGYHEGKQKVPGYDQGISNSWYYALEDRFDHMQHYYPVKKVFYAREFPTSWRMIDFHTGVP</sequence>
<reference evidence="5 6" key="1">
    <citation type="journal article" date="2015" name="Plant Cell">
        <title>Oil accumulation by the oleaginous diatom Fistulifera solaris as revealed by the genome and transcriptome.</title>
        <authorList>
            <person name="Tanaka T."/>
            <person name="Maeda Y."/>
            <person name="Veluchamy A."/>
            <person name="Tanaka M."/>
            <person name="Abida H."/>
            <person name="Marechal E."/>
            <person name="Bowler C."/>
            <person name="Muto M."/>
            <person name="Sunaga Y."/>
            <person name="Tanaka M."/>
            <person name="Yoshino T."/>
            <person name="Taniguchi T."/>
            <person name="Fukuda Y."/>
            <person name="Nemoto M."/>
            <person name="Matsumoto M."/>
            <person name="Wong P.S."/>
            <person name="Aburatani S."/>
            <person name="Fujibuchi W."/>
        </authorList>
    </citation>
    <scope>NUCLEOTIDE SEQUENCE [LARGE SCALE GENOMIC DNA]</scope>
    <source>
        <strain evidence="5 6">JPCC DA0580</strain>
    </source>
</reference>
<accession>A0A1Z5JTI3</accession>
<dbReference type="AlphaFoldDB" id="A0A1Z5JTI3"/>
<evidence type="ECO:0000256" key="1">
    <source>
        <dbReference type="ARBA" id="ARBA00022679"/>
    </source>
</evidence>
<keyword evidence="3" id="KW-0119">Carbohydrate metabolism</keyword>
<dbReference type="GO" id="GO:0016740">
    <property type="term" value="F:transferase activity"/>
    <property type="evidence" value="ECO:0007669"/>
    <property type="project" value="UniProtKB-KW"/>
</dbReference>
<keyword evidence="6" id="KW-1185">Reference proteome</keyword>
<dbReference type="InParanoid" id="A0A1Z5JTI3"/>
<dbReference type="Gene3D" id="3.40.50.11340">
    <property type="match status" value="1"/>
</dbReference>
<dbReference type="PANTHER" id="PTHR31469:SF8">
    <property type="entry name" value="OS07G0641000 PROTEIN"/>
    <property type="match status" value="1"/>
</dbReference>
<dbReference type="GO" id="GO:0006004">
    <property type="term" value="P:fucose metabolic process"/>
    <property type="evidence" value="ECO:0007669"/>
    <property type="project" value="UniProtKB-KW"/>
</dbReference>
<keyword evidence="4" id="KW-0732">Signal</keyword>
<evidence type="ECO:0000313" key="5">
    <source>
        <dbReference type="EMBL" id="GAX17330.1"/>
    </source>
</evidence>
<keyword evidence="1" id="KW-0808">Transferase</keyword>